<feature type="chain" id="PRO_5003428397" evidence="1">
    <location>
        <begin position="27"/>
        <end position="236"/>
    </location>
</feature>
<comment type="caution">
    <text evidence="2">The sequence shown here is derived from an EMBL/GenBank/DDBJ whole genome shotgun (WGS) entry which is preliminary data.</text>
</comment>
<reference evidence="2" key="1">
    <citation type="journal article" date="2011" name="ISME J.">
        <title>The endosymbionts of the deep-sea tubeworms Riftia pachyptila and Tevnia jerichonana share an identical physiology as revealed by proteogenomic analyses.</title>
        <authorList>
            <person name="Gardebrecht A."/>
            <person name="Markert S."/>
            <person name="Felbeck H."/>
            <person name="Thuermer A."/>
            <person name="Albrecht D."/>
            <person name="Wollherr A."/>
            <person name="Kabisch J."/>
            <person name="Lehmann R."/>
            <person name="Daniel R."/>
            <person name="Liesegang H."/>
            <person name="Hecker M."/>
            <person name="Sievert S.M."/>
            <person name="Schweder T."/>
        </authorList>
    </citation>
    <scope>NUCLEOTIDE SEQUENCE [LARGE SCALE GENOMIC DNA]</scope>
</reference>
<protein>
    <submittedName>
        <fullName evidence="2">Putative periplasmic/secreted protein</fullName>
    </submittedName>
</protein>
<dbReference type="Proteomes" id="UP000004491">
    <property type="component" value="Unassembled WGS sequence"/>
</dbReference>
<dbReference type="Gene3D" id="3.30.70.2970">
    <property type="entry name" value="Protein of unknown function (DUF541), domain 2"/>
    <property type="match status" value="1"/>
</dbReference>
<dbReference type="EMBL" id="AFOC01000002">
    <property type="protein sequence ID" value="EGV52798.1"/>
    <property type="molecule type" value="Genomic_DNA"/>
</dbReference>
<evidence type="ECO:0000313" key="3">
    <source>
        <dbReference type="Proteomes" id="UP000004491"/>
    </source>
</evidence>
<dbReference type="InterPro" id="IPR052022">
    <property type="entry name" value="26kDa_periplasmic_antigen"/>
</dbReference>
<evidence type="ECO:0000256" key="1">
    <source>
        <dbReference type="SAM" id="SignalP"/>
    </source>
</evidence>
<keyword evidence="3" id="KW-1185">Reference proteome</keyword>
<dbReference type="PANTHER" id="PTHR34387">
    <property type="entry name" value="SLR1258 PROTEIN"/>
    <property type="match status" value="1"/>
</dbReference>
<sequence>MTMRNKILLNGLAGLLLLAAVPALQADEDATLYDRVRLEVSAEQQVSNDTLVAVLYVQTEGTNTAALANEVNRKMGWAIGQAKLADGVKSQTLDYRTNPIYRKQVLTGWRVRQSLRLESNDSTKLSALIGTLQKQLAVESISYQVSSAARKVAQDELIEQALTDFRARAALVAKAWQRPGYRLVELNINSGGNIPQPRQMRMMAMDMAADAVSAPPLQAGTQQVQVSVSGVVELTP</sequence>
<dbReference type="Pfam" id="PF04402">
    <property type="entry name" value="SIMPL"/>
    <property type="match status" value="1"/>
</dbReference>
<accession>G2D985</accession>
<organism evidence="2 3">
    <name type="scientific">endosymbiont of Riftia pachyptila</name>
    <name type="common">vent Ph05</name>
    <dbReference type="NCBI Taxonomy" id="1048808"/>
    <lineage>
        <taxon>Bacteria</taxon>
        <taxon>Pseudomonadati</taxon>
        <taxon>Pseudomonadota</taxon>
        <taxon>Gammaproteobacteria</taxon>
        <taxon>sulfur-oxidizing symbionts</taxon>
    </lineage>
</organism>
<proteinExistence type="predicted"/>
<dbReference type="InterPro" id="IPR007497">
    <property type="entry name" value="SIMPL/DUF541"/>
</dbReference>
<name>G2D985_9GAMM</name>
<gene>
    <name evidence="2" type="ORF">Rifp1Sym_ab00240</name>
</gene>
<dbReference type="GO" id="GO:0006974">
    <property type="term" value="P:DNA damage response"/>
    <property type="evidence" value="ECO:0007669"/>
    <property type="project" value="TreeGrafter"/>
</dbReference>
<feature type="signal peptide" evidence="1">
    <location>
        <begin position="1"/>
        <end position="26"/>
    </location>
</feature>
<dbReference type="PANTHER" id="PTHR34387:SF1">
    <property type="entry name" value="PERIPLASMIC IMMUNOGENIC PROTEIN"/>
    <property type="match status" value="1"/>
</dbReference>
<dbReference type="Gene3D" id="3.30.110.170">
    <property type="entry name" value="Protein of unknown function (DUF541), domain 1"/>
    <property type="match status" value="1"/>
</dbReference>
<dbReference type="AlphaFoldDB" id="G2D985"/>
<keyword evidence="1" id="KW-0732">Signal</keyword>
<evidence type="ECO:0000313" key="2">
    <source>
        <dbReference type="EMBL" id="EGV52798.1"/>
    </source>
</evidence>